<evidence type="ECO:0000313" key="3">
    <source>
        <dbReference type="Proteomes" id="UP000199398"/>
    </source>
</evidence>
<dbReference type="InterPro" id="IPR000835">
    <property type="entry name" value="HTH_MarR-typ"/>
</dbReference>
<dbReference type="PANTHER" id="PTHR33164:SF99">
    <property type="entry name" value="MARR FAMILY REGULATORY PROTEIN"/>
    <property type="match status" value="1"/>
</dbReference>
<dbReference type="PROSITE" id="PS50995">
    <property type="entry name" value="HTH_MARR_2"/>
    <property type="match status" value="1"/>
</dbReference>
<gene>
    <name evidence="2" type="ORF">SAMN05421805_102282</name>
</gene>
<dbReference type="GO" id="GO:0003700">
    <property type="term" value="F:DNA-binding transcription factor activity"/>
    <property type="evidence" value="ECO:0007669"/>
    <property type="project" value="InterPro"/>
</dbReference>
<dbReference type="PANTHER" id="PTHR33164">
    <property type="entry name" value="TRANSCRIPTIONAL REGULATOR, MARR FAMILY"/>
    <property type="match status" value="1"/>
</dbReference>
<dbReference type="GO" id="GO:0006950">
    <property type="term" value="P:response to stress"/>
    <property type="evidence" value="ECO:0007669"/>
    <property type="project" value="TreeGrafter"/>
</dbReference>
<dbReference type="Gene3D" id="1.10.10.10">
    <property type="entry name" value="Winged helix-like DNA-binding domain superfamily/Winged helix DNA-binding domain"/>
    <property type="match status" value="1"/>
</dbReference>
<dbReference type="STRING" id="455193.SAMN05421805_102282"/>
<accession>A0A1I4VN14</accession>
<proteinExistence type="predicted"/>
<dbReference type="SUPFAM" id="SSF46785">
    <property type="entry name" value="Winged helix' DNA-binding domain"/>
    <property type="match status" value="1"/>
</dbReference>
<feature type="domain" description="HTH marR-type" evidence="1">
    <location>
        <begin position="1"/>
        <end position="88"/>
    </location>
</feature>
<dbReference type="Proteomes" id="UP000199398">
    <property type="component" value="Unassembled WGS sequence"/>
</dbReference>
<dbReference type="Pfam" id="PF01047">
    <property type="entry name" value="MarR"/>
    <property type="match status" value="1"/>
</dbReference>
<dbReference type="InterPro" id="IPR039422">
    <property type="entry name" value="MarR/SlyA-like"/>
</dbReference>
<dbReference type="OrthoDB" id="3254910at2"/>
<protein>
    <submittedName>
        <fullName evidence="2">MarR family protein</fullName>
    </submittedName>
</protein>
<evidence type="ECO:0000259" key="1">
    <source>
        <dbReference type="PROSITE" id="PS50995"/>
    </source>
</evidence>
<dbReference type="EMBL" id="FOUP01000002">
    <property type="protein sequence ID" value="SFN02513.1"/>
    <property type="molecule type" value="Genomic_DNA"/>
</dbReference>
<name>A0A1I4VN14_9PSEU</name>
<organism evidence="2 3">
    <name type="scientific">Saccharopolyspora antimicrobica</name>
    <dbReference type="NCBI Taxonomy" id="455193"/>
    <lineage>
        <taxon>Bacteria</taxon>
        <taxon>Bacillati</taxon>
        <taxon>Actinomycetota</taxon>
        <taxon>Actinomycetes</taxon>
        <taxon>Pseudonocardiales</taxon>
        <taxon>Pseudonocardiaceae</taxon>
        <taxon>Saccharopolyspora</taxon>
    </lineage>
</organism>
<dbReference type="AlphaFoldDB" id="A0A1I4VN14"/>
<dbReference type="InterPro" id="IPR036388">
    <property type="entry name" value="WH-like_DNA-bd_sf"/>
</dbReference>
<reference evidence="2 3" key="1">
    <citation type="submission" date="2016-10" db="EMBL/GenBank/DDBJ databases">
        <authorList>
            <person name="de Groot N.N."/>
        </authorList>
    </citation>
    <scope>NUCLEOTIDE SEQUENCE [LARGE SCALE GENOMIC DNA]</scope>
    <source>
        <strain evidence="2 3">CPCC 201259</strain>
    </source>
</reference>
<dbReference type="InterPro" id="IPR036390">
    <property type="entry name" value="WH_DNA-bd_sf"/>
</dbReference>
<sequence length="101" mass="11294">MGELGSKMVFSSSRVTYQVKSMERRGLVLRQPGEDDKRVNYAVLTATGLETLREAGPSHVGQIQAIFTDDLDEHELRVLTEVFGRLRNRLLDSAEQETADG</sequence>
<evidence type="ECO:0000313" key="2">
    <source>
        <dbReference type="EMBL" id="SFN02513.1"/>
    </source>
</evidence>